<dbReference type="Pfam" id="PF13359">
    <property type="entry name" value="DDE_Tnp_4"/>
    <property type="match status" value="1"/>
</dbReference>
<reference evidence="10 11" key="1">
    <citation type="journal article" date="2010" name="Nature">
        <title>Genome sequence of the palaeopolyploid soybean.</title>
        <authorList>
            <person name="Schmutz J."/>
            <person name="Cannon S.B."/>
            <person name="Schlueter J."/>
            <person name="Ma J."/>
            <person name="Mitros T."/>
            <person name="Nelson W."/>
            <person name="Hyten D.L."/>
            <person name="Song Q."/>
            <person name="Thelen J.J."/>
            <person name="Cheng J."/>
            <person name="Xu D."/>
            <person name="Hellsten U."/>
            <person name="May G.D."/>
            <person name="Yu Y."/>
            <person name="Sakurai T."/>
            <person name="Umezawa T."/>
            <person name="Bhattacharyya M.K."/>
            <person name="Sandhu D."/>
            <person name="Valliyodan B."/>
            <person name="Lindquist E."/>
            <person name="Peto M."/>
            <person name="Grant D."/>
            <person name="Shu S."/>
            <person name="Goodstein D."/>
            <person name="Barry K."/>
            <person name="Futrell-Griggs M."/>
            <person name="Abernathy B."/>
            <person name="Du J."/>
            <person name="Tian Z."/>
            <person name="Zhu L."/>
            <person name="Gill N."/>
            <person name="Joshi T."/>
            <person name="Libault M."/>
            <person name="Sethuraman A."/>
            <person name="Zhang X.-C."/>
            <person name="Shinozaki K."/>
            <person name="Nguyen H.T."/>
            <person name="Wing R.A."/>
            <person name="Cregan P."/>
            <person name="Specht J."/>
            <person name="Grimwood J."/>
            <person name="Rokhsar D."/>
            <person name="Stacey G."/>
            <person name="Shoemaker R.C."/>
            <person name="Jackson S.A."/>
        </authorList>
    </citation>
    <scope>NUCLEOTIDE SEQUENCE</scope>
    <source>
        <strain evidence="11">cv. Williams 82</strain>
        <tissue evidence="10">Callus</tissue>
    </source>
</reference>
<evidence type="ECO:0000256" key="5">
    <source>
        <dbReference type="ARBA" id="ARBA00022723"/>
    </source>
</evidence>
<dbReference type="OMA" id="FIRREMT"/>
<keyword evidence="12" id="KW-1185">Reference proteome</keyword>
<feature type="domain" description="DUF8040" evidence="9">
    <location>
        <begin position="24"/>
        <end position="115"/>
    </location>
</feature>
<evidence type="ECO:0000256" key="7">
    <source>
        <dbReference type="ARBA" id="ARBA00023242"/>
    </source>
</evidence>
<evidence type="ECO:0000256" key="4">
    <source>
        <dbReference type="ARBA" id="ARBA00022722"/>
    </source>
</evidence>
<dbReference type="GO" id="GO:0004518">
    <property type="term" value="F:nuclease activity"/>
    <property type="evidence" value="ECO:0007669"/>
    <property type="project" value="UniProtKB-KW"/>
</dbReference>
<name>A0A0R0JCF1_SOYBN</name>
<evidence type="ECO:0000259" key="8">
    <source>
        <dbReference type="Pfam" id="PF13359"/>
    </source>
</evidence>
<evidence type="ECO:0000256" key="2">
    <source>
        <dbReference type="ARBA" id="ARBA00004123"/>
    </source>
</evidence>
<sequence>MGVVAWHDNSHFVKEPIRKWELERRSHLNRLIRGLEIDCFEQLRVSKSVFFKLCRNLQEGDGLVRTRNVPITQAMVMFLHIVAHNLEYRVVHLDYYRSKETISSQFNNVLRDVMKVSEDYLKFHTYNLEGLEAIKWSWFENCVVALDGTHIPVLVFLEDRPKYRNRKSNVSTNVLAACGPDLRFIYVLSGWERSVGDSQELFNFDHASARNAVERSFGILKEKRWNILRTPSSFDIKTQIRIINACFVLHNLIRDEKQID</sequence>
<dbReference type="PANTHER" id="PTHR22930:SF281">
    <property type="entry name" value="NUCLEASE"/>
    <property type="match status" value="1"/>
</dbReference>
<keyword evidence="5" id="KW-0479">Metal-binding</keyword>
<dbReference type="Pfam" id="PF26138">
    <property type="entry name" value="DUF8040"/>
    <property type="match status" value="1"/>
</dbReference>
<dbReference type="InParanoid" id="A0A0R0JCF1"/>
<comment type="subcellular location">
    <subcellularLocation>
        <location evidence="2">Nucleus</location>
    </subcellularLocation>
</comment>
<dbReference type="GO" id="GO:0046872">
    <property type="term" value="F:metal ion binding"/>
    <property type="evidence" value="ECO:0007669"/>
    <property type="project" value="UniProtKB-KW"/>
</dbReference>
<dbReference type="InterPro" id="IPR058353">
    <property type="entry name" value="DUF8040"/>
</dbReference>
<dbReference type="EMBL" id="CM000840">
    <property type="protein sequence ID" value="KRH50424.1"/>
    <property type="molecule type" value="Genomic_DNA"/>
</dbReference>
<dbReference type="STRING" id="3847.A0A0R0JCF1"/>
<dbReference type="GO" id="GO:0005634">
    <property type="term" value="C:nucleus"/>
    <property type="evidence" value="ECO:0007669"/>
    <property type="project" value="UniProtKB-SubCell"/>
</dbReference>
<dbReference type="Proteomes" id="UP000008827">
    <property type="component" value="Chromosome 7"/>
</dbReference>
<comment type="similarity">
    <text evidence="3">Belongs to the HARBI1 family.</text>
</comment>
<evidence type="ECO:0000313" key="10">
    <source>
        <dbReference type="EMBL" id="KRH50424.1"/>
    </source>
</evidence>
<gene>
    <name evidence="10" type="ORF">GLYMA_07G221500</name>
</gene>
<evidence type="ECO:0000256" key="3">
    <source>
        <dbReference type="ARBA" id="ARBA00006958"/>
    </source>
</evidence>
<dbReference type="PANTHER" id="PTHR22930">
    <property type="match status" value="1"/>
</dbReference>
<evidence type="ECO:0000313" key="11">
    <source>
        <dbReference type="EnsemblPlants" id="KRH50424"/>
    </source>
</evidence>
<evidence type="ECO:0000313" key="12">
    <source>
        <dbReference type="Proteomes" id="UP000008827"/>
    </source>
</evidence>
<evidence type="ECO:0000256" key="6">
    <source>
        <dbReference type="ARBA" id="ARBA00022801"/>
    </source>
</evidence>
<dbReference type="EnsemblPlants" id="KRH50424">
    <property type="protein sequence ID" value="KRH50424"/>
    <property type="gene ID" value="GLYMA_07G221500"/>
</dbReference>
<dbReference type="GO" id="GO:0016787">
    <property type="term" value="F:hydrolase activity"/>
    <property type="evidence" value="ECO:0007669"/>
    <property type="project" value="UniProtKB-KW"/>
</dbReference>
<organism evidence="10">
    <name type="scientific">Glycine max</name>
    <name type="common">Soybean</name>
    <name type="synonym">Glycine hispida</name>
    <dbReference type="NCBI Taxonomy" id="3847"/>
    <lineage>
        <taxon>Eukaryota</taxon>
        <taxon>Viridiplantae</taxon>
        <taxon>Streptophyta</taxon>
        <taxon>Embryophyta</taxon>
        <taxon>Tracheophyta</taxon>
        <taxon>Spermatophyta</taxon>
        <taxon>Magnoliopsida</taxon>
        <taxon>eudicotyledons</taxon>
        <taxon>Gunneridae</taxon>
        <taxon>Pentapetalae</taxon>
        <taxon>rosids</taxon>
        <taxon>fabids</taxon>
        <taxon>Fabales</taxon>
        <taxon>Fabaceae</taxon>
        <taxon>Papilionoideae</taxon>
        <taxon>50 kb inversion clade</taxon>
        <taxon>NPAAA clade</taxon>
        <taxon>indigoferoid/millettioid clade</taxon>
        <taxon>Phaseoleae</taxon>
        <taxon>Glycine</taxon>
        <taxon>Glycine subgen. Soja</taxon>
    </lineage>
</organism>
<protein>
    <submittedName>
        <fullName evidence="10 11">Uncharacterized protein</fullName>
    </submittedName>
</protein>
<accession>A0A0R0JCF1</accession>
<reference evidence="11" key="2">
    <citation type="submission" date="2018-02" db="UniProtKB">
        <authorList>
            <consortium name="EnsemblPlants"/>
        </authorList>
    </citation>
    <scope>IDENTIFICATION</scope>
    <source>
        <strain evidence="11">Williams 82</strain>
    </source>
</reference>
<evidence type="ECO:0000256" key="1">
    <source>
        <dbReference type="ARBA" id="ARBA00001968"/>
    </source>
</evidence>
<evidence type="ECO:0000259" key="9">
    <source>
        <dbReference type="Pfam" id="PF26138"/>
    </source>
</evidence>
<dbReference type="SMR" id="A0A0R0JCF1"/>
<reference evidence="10" key="3">
    <citation type="submission" date="2018-07" db="EMBL/GenBank/DDBJ databases">
        <title>WGS assembly of Glycine max.</title>
        <authorList>
            <person name="Schmutz J."/>
            <person name="Cannon S."/>
            <person name="Schlueter J."/>
            <person name="Ma J."/>
            <person name="Mitros T."/>
            <person name="Nelson W."/>
            <person name="Hyten D."/>
            <person name="Song Q."/>
            <person name="Thelen J."/>
            <person name="Cheng J."/>
            <person name="Xu D."/>
            <person name="Hellsten U."/>
            <person name="May G."/>
            <person name="Yu Y."/>
            <person name="Sakurai T."/>
            <person name="Umezawa T."/>
            <person name="Bhattacharyya M."/>
            <person name="Sandhu D."/>
            <person name="Valliyodan B."/>
            <person name="Lindquist E."/>
            <person name="Peto M."/>
            <person name="Grant D."/>
            <person name="Shu S."/>
            <person name="Goodstein D."/>
            <person name="Barry K."/>
            <person name="Futrell-Griggs M."/>
            <person name="Abernathy B."/>
            <person name="Du J."/>
            <person name="Tian Z."/>
            <person name="Zhu L."/>
            <person name="Gill N."/>
            <person name="Joshi T."/>
            <person name="Libault M."/>
            <person name="Sethuraman A."/>
            <person name="Zhang X."/>
            <person name="Shinozaki K."/>
            <person name="Nguyen H."/>
            <person name="Wing R."/>
            <person name="Cregan P."/>
            <person name="Specht J."/>
            <person name="Grimwood J."/>
            <person name="Rokhsar D."/>
            <person name="Stacey G."/>
            <person name="Shoemaker R."/>
            <person name="Jackson S."/>
        </authorList>
    </citation>
    <scope>NUCLEOTIDE SEQUENCE</scope>
    <source>
        <tissue evidence="10">Callus</tissue>
    </source>
</reference>
<proteinExistence type="inferred from homology"/>
<dbReference type="Gramene" id="KRH50424">
    <property type="protein sequence ID" value="KRH50424"/>
    <property type="gene ID" value="GLYMA_07G221500"/>
</dbReference>
<keyword evidence="4" id="KW-0540">Nuclease</keyword>
<comment type="cofactor">
    <cofactor evidence="1">
        <name>a divalent metal cation</name>
        <dbReference type="ChEBI" id="CHEBI:60240"/>
    </cofactor>
</comment>
<dbReference type="InterPro" id="IPR045249">
    <property type="entry name" value="HARBI1-like"/>
</dbReference>
<keyword evidence="6" id="KW-0378">Hydrolase</keyword>
<dbReference type="InterPro" id="IPR027806">
    <property type="entry name" value="HARBI1_dom"/>
</dbReference>
<dbReference type="FunCoup" id="A0A0R0JCF1">
    <property type="interactions" value="42"/>
</dbReference>
<feature type="domain" description="DDE Tnp4" evidence="8">
    <location>
        <begin position="197"/>
        <end position="251"/>
    </location>
</feature>
<dbReference type="AlphaFoldDB" id="A0A0R0JCF1"/>
<keyword evidence="7" id="KW-0539">Nucleus</keyword>